<dbReference type="EMBL" id="AHNR02000004">
    <property type="protein sequence ID" value="EKR57158.1"/>
    <property type="molecule type" value="Genomic_DNA"/>
</dbReference>
<protein>
    <recommendedName>
        <fullName evidence="3">ASCH domain-containing protein</fullName>
    </recommendedName>
</protein>
<dbReference type="Proteomes" id="UP000001340">
    <property type="component" value="Unassembled WGS sequence"/>
</dbReference>
<name>A0A0E2DAP9_LEPIR</name>
<reference evidence="1 2" key="1">
    <citation type="submission" date="2012-10" db="EMBL/GenBank/DDBJ databases">
        <authorList>
            <person name="Harkins D.M."/>
            <person name="Durkin A.S."/>
            <person name="Brinkac L.M."/>
            <person name="Haft D.H."/>
            <person name="Selengut J.D."/>
            <person name="Sanka R."/>
            <person name="DePew J."/>
            <person name="Purushe J."/>
            <person name="Chanthongthip A."/>
            <person name="Lattana O."/>
            <person name="Phetsouvanh R."/>
            <person name="Newton P.N."/>
            <person name="Vinetz J.M."/>
            <person name="Sutton G.G."/>
            <person name="Nierman W.C."/>
            <person name="Fouts D.E."/>
        </authorList>
    </citation>
    <scope>NUCLEOTIDE SEQUENCE [LARGE SCALE GENOMIC DNA]</scope>
    <source>
        <strain evidence="1 2">UI 12758</strain>
    </source>
</reference>
<comment type="caution">
    <text evidence="1">The sequence shown here is derived from an EMBL/GenBank/DDBJ whole genome shotgun (WGS) entry which is preliminary data.</text>
</comment>
<dbReference type="AlphaFoldDB" id="A0A0E2DAP9"/>
<evidence type="ECO:0000313" key="1">
    <source>
        <dbReference type="EMBL" id="EKR57158.1"/>
    </source>
</evidence>
<accession>A0A0E2DAP9</accession>
<dbReference type="RefSeq" id="WP_000603594.1">
    <property type="nucleotide sequence ID" value="NZ_AHNR02000004.1"/>
</dbReference>
<gene>
    <name evidence="1" type="ORF">LEP1GSC105_0122</name>
</gene>
<sequence length="137" mass="16306">MILSFRKYIQYLGPTSFKEKILAGEKIHSIRRDEKDRWRSGRKIQMAYGVRTKYYECFASPLCSGAEKIKIKWTGRDYKLPLGSIPEIFIEGKKLSYEECEELSQNDGFESFSDFCIYFDHDFEGKIIHWTEKRYSK</sequence>
<evidence type="ECO:0000313" key="2">
    <source>
        <dbReference type="Proteomes" id="UP000001340"/>
    </source>
</evidence>
<proteinExistence type="predicted"/>
<organism evidence="1 2">
    <name type="scientific">Leptospira interrogans str. UI 12758</name>
    <dbReference type="NCBI Taxonomy" id="1049938"/>
    <lineage>
        <taxon>Bacteria</taxon>
        <taxon>Pseudomonadati</taxon>
        <taxon>Spirochaetota</taxon>
        <taxon>Spirochaetia</taxon>
        <taxon>Leptospirales</taxon>
        <taxon>Leptospiraceae</taxon>
        <taxon>Leptospira</taxon>
    </lineage>
</organism>
<evidence type="ECO:0008006" key="3">
    <source>
        <dbReference type="Google" id="ProtNLM"/>
    </source>
</evidence>